<dbReference type="RefSeq" id="WP_143165494.1">
    <property type="nucleotide sequence ID" value="NZ_FQXG01000001.1"/>
</dbReference>
<keyword evidence="2" id="KW-1185">Reference proteome</keyword>
<accession>A0A1M5N749</accession>
<name>A0A1M5N749_9GAMM</name>
<evidence type="ECO:0000313" key="1">
    <source>
        <dbReference type="EMBL" id="SHG85297.1"/>
    </source>
</evidence>
<protein>
    <submittedName>
        <fullName evidence="1">Uncharacterized protein</fullName>
    </submittedName>
</protein>
<dbReference type="EMBL" id="FQXG01000001">
    <property type="protein sequence ID" value="SHG85297.1"/>
    <property type="molecule type" value="Genomic_DNA"/>
</dbReference>
<proteinExistence type="predicted"/>
<gene>
    <name evidence="1" type="ORF">SAMN02745129_0917</name>
</gene>
<dbReference type="Proteomes" id="UP000184268">
    <property type="component" value="Unassembled WGS sequence"/>
</dbReference>
<reference evidence="1 2" key="1">
    <citation type="submission" date="2016-11" db="EMBL/GenBank/DDBJ databases">
        <authorList>
            <person name="Jaros S."/>
            <person name="Januszkiewicz K."/>
            <person name="Wedrychowicz H."/>
        </authorList>
    </citation>
    <scope>NUCLEOTIDE SEQUENCE [LARGE SCALE GENOMIC DNA]</scope>
    <source>
        <strain evidence="1 2">DSM 16917</strain>
    </source>
</reference>
<dbReference type="AlphaFoldDB" id="A0A1M5N749"/>
<evidence type="ECO:0000313" key="2">
    <source>
        <dbReference type="Proteomes" id="UP000184268"/>
    </source>
</evidence>
<sequence>MHNRISDTQVLIQLAHDIGFDQPELAEAAIRLGQFARKELAVYSITADGQGHSRDRDTEALIQLACTQGFDEPEVMEAANRLAAALANSL</sequence>
<organism evidence="1 2">
    <name type="scientific">Ferrimonas marina</name>
    <dbReference type="NCBI Taxonomy" id="299255"/>
    <lineage>
        <taxon>Bacteria</taxon>
        <taxon>Pseudomonadati</taxon>
        <taxon>Pseudomonadota</taxon>
        <taxon>Gammaproteobacteria</taxon>
        <taxon>Alteromonadales</taxon>
        <taxon>Ferrimonadaceae</taxon>
        <taxon>Ferrimonas</taxon>
    </lineage>
</organism>